<dbReference type="InterPro" id="IPR000014">
    <property type="entry name" value="PAS"/>
</dbReference>
<dbReference type="PRINTS" id="PR00344">
    <property type="entry name" value="BCTRLSENSOR"/>
</dbReference>
<evidence type="ECO:0000256" key="1">
    <source>
        <dbReference type="ARBA" id="ARBA00000085"/>
    </source>
</evidence>
<dbReference type="Gene3D" id="1.10.287.130">
    <property type="match status" value="1"/>
</dbReference>
<evidence type="ECO:0000256" key="10">
    <source>
        <dbReference type="ARBA" id="ARBA00022989"/>
    </source>
</evidence>
<dbReference type="InterPro" id="IPR003661">
    <property type="entry name" value="HisK_dim/P_dom"/>
</dbReference>
<dbReference type="InterPro" id="IPR005467">
    <property type="entry name" value="His_kinase_dom"/>
</dbReference>
<keyword evidence="3 13" id="KW-1003">Cell membrane</keyword>
<dbReference type="GO" id="GO:0000155">
    <property type="term" value="F:phosphorelay sensor kinase activity"/>
    <property type="evidence" value="ECO:0007669"/>
    <property type="project" value="InterPro"/>
</dbReference>
<keyword evidence="12 13" id="KW-0472">Membrane</keyword>
<gene>
    <name evidence="19" type="ORF">HH303_15935</name>
</gene>
<dbReference type="Pfam" id="PF02518">
    <property type="entry name" value="HATPase_c"/>
    <property type="match status" value="1"/>
</dbReference>
<dbReference type="InterPro" id="IPR036890">
    <property type="entry name" value="HATPase_C_sf"/>
</dbReference>
<dbReference type="SMART" id="SM00387">
    <property type="entry name" value="HATPase_c"/>
    <property type="match status" value="1"/>
</dbReference>
<dbReference type="InterPro" id="IPR004358">
    <property type="entry name" value="Sig_transdc_His_kin-like_C"/>
</dbReference>
<evidence type="ECO:0000313" key="20">
    <source>
        <dbReference type="Proteomes" id="UP000539372"/>
    </source>
</evidence>
<dbReference type="CDD" id="cd00082">
    <property type="entry name" value="HisKA"/>
    <property type="match status" value="1"/>
</dbReference>
<keyword evidence="6 13" id="KW-0812">Transmembrane</keyword>
<dbReference type="GO" id="GO:0009399">
    <property type="term" value="P:nitrogen fixation"/>
    <property type="evidence" value="ECO:0007669"/>
    <property type="project" value="UniProtKB-UniRule"/>
</dbReference>
<dbReference type="InterPro" id="IPR035965">
    <property type="entry name" value="PAS-like_dom_sf"/>
</dbReference>
<reference evidence="19 20" key="1">
    <citation type="submission" date="2020-04" db="EMBL/GenBank/DDBJ databases">
        <title>Rhodospirillaceae bacterium KN72 isolated from deep sea.</title>
        <authorList>
            <person name="Zhang D.-C."/>
        </authorList>
    </citation>
    <scope>NUCLEOTIDE SEQUENCE [LARGE SCALE GENOMIC DNA]</scope>
    <source>
        <strain evidence="19 20">KN72</strain>
    </source>
</reference>
<keyword evidence="4" id="KW-0597">Phosphoprotein</keyword>
<proteinExistence type="predicted"/>
<dbReference type="PIRSF" id="PIRSF037532">
    <property type="entry name" value="STHK_NtrY"/>
    <property type="match status" value="1"/>
</dbReference>
<evidence type="ECO:0000256" key="14">
    <source>
        <dbReference type="SAM" id="MobiDB-lite"/>
    </source>
</evidence>
<dbReference type="Gene3D" id="3.30.565.10">
    <property type="entry name" value="Histidine kinase-like ATPase, C-terminal domain"/>
    <property type="match status" value="1"/>
</dbReference>
<feature type="region of interest" description="Disordered" evidence="14">
    <location>
        <begin position="722"/>
        <end position="753"/>
    </location>
</feature>
<dbReference type="PANTHER" id="PTHR43065">
    <property type="entry name" value="SENSOR HISTIDINE KINASE"/>
    <property type="match status" value="1"/>
</dbReference>
<evidence type="ECO:0000256" key="9">
    <source>
        <dbReference type="ARBA" id="ARBA00022840"/>
    </source>
</evidence>
<dbReference type="PANTHER" id="PTHR43065:SF10">
    <property type="entry name" value="PEROXIDE STRESS-ACTIVATED HISTIDINE KINASE MAK3"/>
    <property type="match status" value="1"/>
</dbReference>
<evidence type="ECO:0000256" key="7">
    <source>
        <dbReference type="ARBA" id="ARBA00022741"/>
    </source>
</evidence>
<evidence type="ECO:0000256" key="3">
    <source>
        <dbReference type="ARBA" id="ARBA00022475"/>
    </source>
</evidence>
<dbReference type="CDD" id="cd06225">
    <property type="entry name" value="HAMP"/>
    <property type="match status" value="1"/>
</dbReference>
<evidence type="ECO:0000256" key="4">
    <source>
        <dbReference type="ARBA" id="ARBA00022553"/>
    </source>
</evidence>
<dbReference type="EC" id="2.7.13.3" evidence="13"/>
<comment type="caution">
    <text evidence="19">The sequence shown here is derived from an EMBL/GenBank/DDBJ whole genome shotgun (WGS) entry which is preliminary data.</text>
</comment>
<evidence type="ECO:0000256" key="13">
    <source>
        <dbReference type="PIRNR" id="PIRNR037532"/>
    </source>
</evidence>
<dbReference type="GO" id="GO:0005886">
    <property type="term" value="C:plasma membrane"/>
    <property type="evidence" value="ECO:0007669"/>
    <property type="project" value="UniProtKB-SubCell"/>
</dbReference>
<dbReference type="InterPro" id="IPR017232">
    <property type="entry name" value="NtrY"/>
</dbReference>
<keyword evidence="9 13" id="KW-0067">ATP-binding</keyword>
<dbReference type="InterPro" id="IPR003660">
    <property type="entry name" value="HAMP_dom"/>
</dbReference>
<evidence type="ECO:0000256" key="12">
    <source>
        <dbReference type="ARBA" id="ARBA00023136"/>
    </source>
</evidence>
<sequence>MASKRAARLFAVILLTLAVLAGIGTYTAFTGLPPLGGDPSALVTMVYADLIILLLLGFVVARRIVALWSERRRGSAGSRLHIRLVGLFAALSVTPAIIVSTFSLLFFDLGLESWFSDRVRTAVAESRQVAEAYLVEHRNNIRTDALRMARDLNGDARRLVVNNMLLNRFLEIQRRVRDLSEAIIFQGPSRDVIARAGITLMLEFEPIAPSDFEAATSGEVVVITSGADDRVRALLKLDAFPDAYLYIGRLVDPQVLNRIEQVRSAAAQFEKLESSRSGIQLSFALAFLVVALLLLLTAIWIGLTIATQLSAPISALIGATEKVRAGDLETKVEEIKGEDELALLGRAFNRMTQQIRSQHGELLEANRMVDERRRFTEAVLAGVSAGVIGLDRNGRVDLPNRRAAELLGMELDTLIGDRLIDILPEIEETLETARQAPAGRPVESQIRLAIHGETRTLFVRIVVEREAGQLRGYVVTFDDVSPLVAAQRKAAWADVARRIAHEIKNPLTPIQLSAERLKRKYMKEIETDPHVFEGCIDTIVRQVDDIGRMVDEFSSFARMPAPAMKVQDIVDICRQSLFLQRNANLDVDYIFEGPDSPLDIRCDGRQLSQVMTNLLQNAHDAIEGRFELEKAGGTESEKGRIKLSIEADDGHVQISVVDNGKGLPEAERDRLTEPYVTTRKKGTGLGLAIVKKIMEDHGGDLTLSDAPSNGSVRGGACVTLRLPRNTEDGPVAQSETGSEVGSKVGEGGARDGS</sequence>
<dbReference type="NCBIfam" id="TIGR00229">
    <property type="entry name" value="sensory_box"/>
    <property type="match status" value="1"/>
</dbReference>
<feature type="transmembrane region" description="Helical" evidence="15">
    <location>
        <begin position="82"/>
        <end position="107"/>
    </location>
</feature>
<feature type="domain" description="HAMP" evidence="18">
    <location>
        <begin position="307"/>
        <end position="360"/>
    </location>
</feature>
<dbReference type="Gene3D" id="3.30.450.20">
    <property type="entry name" value="PAS domain"/>
    <property type="match status" value="1"/>
</dbReference>
<name>A0A7Y0E2F4_9PROT</name>
<dbReference type="SUPFAM" id="SSF47384">
    <property type="entry name" value="Homodimeric domain of signal transducing histidine kinase"/>
    <property type="match status" value="1"/>
</dbReference>
<dbReference type="CDD" id="cd00130">
    <property type="entry name" value="PAS"/>
    <property type="match status" value="1"/>
</dbReference>
<dbReference type="SUPFAM" id="SSF55874">
    <property type="entry name" value="ATPase domain of HSP90 chaperone/DNA topoisomerase II/histidine kinase"/>
    <property type="match status" value="1"/>
</dbReference>
<dbReference type="GO" id="GO:0006355">
    <property type="term" value="P:regulation of DNA-templated transcription"/>
    <property type="evidence" value="ECO:0007669"/>
    <property type="project" value="InterPro"/>
</dbReference>
<dbReference type="Pfam" id="PF19312">
    <property type="entry name" value="NtrY_N"/>
    <property type="match status" value="1"/>
</dbReference>
<dbReference type="Gene3D" id="6.10.340.10">
    <property type="match status" value="1"/>
</dbReference>
<feature type="transmembrane region" description="Helical" evidence="15">
    <location>
        <begin position="41"/>
        <end position="61"/>
    </location>
</feature>
<keyword evidence="11 13" id="KW-0902">Two-component regulatory system</keyword>
<keyword evidence="13" id="KW-0535">Nitrogen fixation</keyword>
<dbReference type="Proteomes" id="UP000539372">
    <property type="component" value="Unassembled WGS sequence"/>
</dbReference>
<dbReference type="InterPro" id="IPR013767">
    <property type="entry name" value="PAS_fold"/>
</dbReference>
<dbReference type="InterPro" id="IPR036097">
    <property type="entry name" value="HisK_dim/P_sf"/>
</dbReference>
<comment type="subcellular location">
    <subcellularLocation>
        <location evidence="2 13">Cell membrane</location>
        <topology evidence="2 13">Multi-pass membrane protein</topology>
    </subcellularLocation>
</comment>
<dbReference type="PROSITE" id="PS50112">
    <property type="entry name" value="PAS"/>
    <property type="match status" value="1"/>
</dbReference>
<protein>
    <recommendedName>
        <fullName evidence="13">Nitrogen regulation protein</fullName>
        <ecNumber evidence="13">2.7.13.3</ecNumber>
    </recommendedName>
</protein>
<keyword evidence="7 13" id="KW-0547">Nucleotide-binding</keyword>
<dbReference type="Pfam" id="PF00672">
    <property type="entry name" value="HAMP"/>
    <property type="match status" value="1"/>
</dbReference>
<dbReference type="GO" id="GO:0005524">
    <property type="term" value="F:ATP binding"/>
    <property type="evidence" value="ECO:0007669"/>
    <property type="project" value="UniProtKB-UniRule"/>
</dbReference>
<evidence type="ECO:0000256" key="5">
    <source>
        <dbReference type="ARBA" id="ARBA00022679"/>
    </source>
</evidence>
<dbReference type="SMART" id="SM00388">
    <property type="entry name" value="HisKA"/>
    <property type="match status" value="1"/>
</dbReference>
<evidence type="ECO:0000259" key="18">
    <source>
        <dbReference type="PROSITE" id="PS50885"/>
    </source>
</evidence>
<feature type="domain" description="Histidine kinase" evidence="16">
    <location>
        <begin position="498"/>
        <end position="726"/>
    </location>
</feature>
<dbReference type="RefSeq" id="WP_169626388.1">
    <property type="nucleotide sequence ID" value="NZ_JABBNT010000005.1"/>
</dbReference>
<keyword evidence="20" id="KW-1185">Reference proteome</keyword>
<organism evidence="19 20">
    <name type="scientific">Pacificispira spongiicola</name>
    <dbReference type="NCBI Taxonomy" id="2729598"/>
    <lineage>
        <taxon>Bacteria</taxon>
        <taxon>Pseudomonadati</taxon>
        <taxon>Pseudomonadota</taxon>
        <taxon>Alphaproteobacteria</taxon>
        <taxon>Rhodospirillales</taxon>
        <taxon>Rhodospirillaceae</taxon>
        <taxon>Pacificispira</taxon>
    </lineage>
</organism>
<dbReference type="InterPro" id="IPR003594">
    <property type="entry name" value="HATPase_dom"/>
</dbReference>
<evidence type="ECO:0000256" key="6">
    <source>
        <dbReference type="ARBA" id="ARBA00022692"/>
    </source>
</evidence>
<dbReference type="EMBL" id="JABBNT010000005">
    <property type="protein sequence ID" value="NMM45988.1"/>
    <property type="molecule type" value="Genomic_DNA"/>
</dbReference>
<dbReference type="SMART" id="SM00304">
    <property type="entry name" value="HAMP"/>
    <property type="match status" value="1"/>
</dbReference>
<evidence type="ECO:0000256" key="15">
    <source>
        <dbReference type="SAM" id="Phobius"/>
    </source>
</evidence>
<dbReference type="SUPFAM" id="SSF55785">
    <property type="entry name" value="PYP-like sensor domain (PAS domain)"/>
    <property type="match status" value="1"/>
</dbReference>
<evidence type="ECO:0000259" key="17">
    <source>
        <dbReference type="PROSITE" id="PS50112"/>
    </source>
</evidence>
<feature type="domain" description="PAS" evidence="17">
    <location>
        <begin position="372"/>
        <end position="420"/>
    </location>
</feature>
<evidence type="ECO:0000256" key="8">
    <source>
        <dbReference type="ARBA" id="ARBA00022777"/>
    </source>
</evidence>
<feature type="compositionally biased region" description="Low complexity" evidence="14">
    <location>
        <begin position="734"/>
        <end position="743"/>
    </location>
</feature>
<dbReference type="SUPFAM" id="SSF158472">
    <property type="entry name" value="HAMP domain-like"/>
    <property type="match status" value="1"/>
</dbReference>
<evidence type="ECO:0000259" key="16">
    <source>
        <dbReference type="PROSITE" id="PS50109"/>
    </source>
</evidence>
<dbReference type="Pfam" id="PF00512">
    <property type="entry name" value="HisKA"/>
    <property type="match status" value="1"/>
</dbReference>
<dbReference type="InterPro" id="IPR045671">
    <property type="entry name" value="NtrY-like_N"/>
</dbReference>
<dbReference type="AlphaFoldDB" id="A0A7Y0E2F4"/>
<keyword evidence="5 13" id="KW-0808">Transferase</keyword>
<keyword evidence="10 15" id="KW-1133">Transmembrane helix</keyword>
<comment type="catalytic activity">
    <reaction evidence="1 13">
        <text>ATP + protein L-histidine = ADP + protein N-phospho-L-histidine.</text>
        <dbReference type="EC" id="2.7.13.3"/>
    </reaction>
</comment>
<dbReference type="PROSITE" id="PS50885">
    <property type="entry name" value="HAMP"/>
    <property type="match status" value="1"/>
</dbReference>
<evidence type="ECO:0000256" key="2">
    <source>
        <dbReference type="ARBA" id="ARBA00004651"/>
    </source>
</evidence>
<keyword evidence="8 13" id="KW-0418">Kinase</keyword>
<evidence type="ECO:0000256" key="11">
    <source>
        <dbReference type="ARBA" id="ARBA00023012"/>
    </source>
</evidence>
<dbReference type="Pfam" id="PF00989">
    <property type="entry name" value="PAS"/>
    <property type="match status" value="1"/>
</dbReference>
<evidence type="ECO:0000313" key="19">
    <source>
        <dbReference type="EMBL" id="NMM45988.1"/>
    </source>
</evidence>
<dbReference type="PROSITE" id="PS50109">
    <property type="entry name" value="HIS_KIN"/>
    <property type="match status" value="1"/>
</dbReference>
<accession>A0A7Y0E2F4</accession>
<feature type="transmembrane region" description="Helical" evidence="15">
    <location>
        <begin position="279"/>
        <end position="303"/>
    </location>
</feature>